<keyword evidence="3 7" id="KW-0812">Transmembrane</keyword>
<name>A0A4Q1C4B2_9BACT</name>
<keyword evidence="4 7" id="KW-1133">Transmembrane helix</keyword>
<dbReference type="InterPro" id="IPR019547">
    <property type="entry name" value="Lipid_desat"/>
</dbReference>
<feature type="transmembrane region" description="Helical" evidence="7">
    <location>
        <begin position="141"/>
        <end position="169"/>
    </location>
</feature>
<evidence type="ECO:0000313" key="10">
    <source>
        <dbReference type="Proteomes" id="UP000290218"/>
    </source>
</evidence>
<dbReference type="PANTHER" id="PTHR48177">
    <property type="entry name" value="TRANSMEMBRANE PROTEIN 189"/>
    <property type="match status" value="1"/>
</dbReference>
<dbReference type="AlphaFoldDB" id="A0A4Q1C4B2"/>
<evidence type="ECO:0000313" key="9">
    <source>
        <dbReference type="EMBL" id="RXK53089.1"/>
    </source>
</evidence>
<dbReference type="Proteomes" id="UP000290218">
    <property type="component" value="Unassembled WGS sequence"/>
</dbReference>
<dbReference type="GO" id="GO:0016020">
    <property type="term" value="C:membrane"/>
    <property type="evidence" value="ECO:0007669"/>
    <property type="project" value="UniProtKB-SubCell"/>
</dbReference>
<evidence type="ECO:0000256" key="3">
    <source>
        <dbReference type="ARBA" id="ARBA00022692"/>
    </source>
</evidence>
<evidence type="ECO:0000256" key="2">
    <source>
        <dbReference type="ARBA" id="ARBA00007620"/>
    </source>
</evidence>
<comment type="subcellular location">
    <subcellularLocation>
        <location evidence="1">Membrane</location>
        <topology evidence="1">Multi-pass membrane protein</topology>
    </subcellularLocation>
</comment>
<dbReference type="InterPro" id="IPR052601">
    <property type="entry name" value="Plasmalogen_desaturase"/>
</dbReference>
<dbReference type="Pfam" id="PF10520">
    <property type="entry name" value="Lipid_desat"/>
    <property type="match status" value="1"/>
</dbReference>
<protein>
    <recommendedName>
        <fullName evidence="8">Lipid desaturase domain-containing protein</fullName>
    </recommendedName>
</protein>
<feature type="domain" description="Lipid desaturase" evidence="8">
    <location>
        <begin position="89"/>
        <end position="253"/>
    </location>
</feature>
<comment type="similarity">
    <text evidence="2">Belongs to the fatty acid desaturase CarF family.</text>
</comment>
<keyword evidence="5 7" id="KW-0472">Membrane</keyword>
<feature type="region of interest" description="Disordered" evidence="6">
    <location>
        <begin position="1"/>
        <end position="30"/>
    </location>
</feature>
<evidence type="ECO:0000256" key="7">
    <source>
        <dbReference type="SAM" id="Phobius"/>
    </source>
</evidence>
<sequence>MRVPEEAHPRTGGNAVLPSPWPRPSDRPPEAPLINPMPGIMLINSRPFAGSVILAALRATPGAQPKQKAMNLLFSLLLIAVQIVLIVGLADFVAGLVHWAEDAYFTEDTPVIGKHVIVPNIVHHHLPRYFTRLSWWQSSRLLVLGGLVLIAGAWPLGLLSWQLLLFVAVSVNANEIHKMAHRTRAENGRFISKLQDWRILQTARHHGLHHADPKNTYYCPVTNFVNPLLERIEFWPRLEEFIERSTGVAHRHDTAVRGQGPGPDWLESFRPKPAATAPRPCGRNCPGCPRCAMQGQRLAA</sequence>
<evidence type="ECO:0000256" key="4">
    <source>
        <dbReference type="ARBA" id="ARBA00022989"/>
    </source>
</evidence>
<dbReference type="EMBL" id="SDHX01000002">
    <property type="protein sequence ID" value="RXK53089.1"/>
    <property type="molecule type" value="Genomic_DNA"/>
</dbReference>
<keyword evidence="10" id="KW-1185">Reference proteome</keyword>
<evidence type="ECO:0000259" key="8">
    <source>
        <dbReference type="Pfam" id="PF10520"/>
    </source>
</evidence>
<evidence type="ECO:0000256" key="1">
    <source>
        <dbReference type="ARBA" id="ARBA00004141"/>
    </source>
</evidence>
<proteinExistence type="inferred from homology"/>
<comment type="caution">
    <text evidence="9">The sequence shown here is derived from an EMBL/GenBank/DDBJ whole genome shotgun (WGS) entry which is preliminary data.</text>
</comment>
<dbReference type="PANTHER" id="PTHR48177:SF1">
    <property type="entry name" value="PLASMANYLETHANOLAMINE DESATURASE 1"/>
    <property type="match status" value="1"/>
</dbReference>
<evidence type="ECO:0000256" key="5">
    <source>
        <dbReference type="ARBA" id="ARBA00023136"/>
    </source>
</evidence>
<dbReference type="OrthoDB" id="337685at2"/>
<organism evidence="9 10">
    <name type="scientific">Oleiharenicola lentus</name>
    <dbReference type="NCBI Taxonomy" id="2508720"/>
    <lineage>
        <taxon>Bacteria</taxon>
        <taxon>Pseudomonadati</taxon>
        <taxon>Verrucomicrobiota</taxon>
        <taxon>Opitutia</taxon>
        <taxon>Opitutales</taxon>
        <taxon>Opitutaceae</taxon>
        <taxon>Oleiharenicola</taxon>
    </lineage>
</organism>
<evidence type="ECO:0000256" key="6">
    <source>
        <dbReference type="SAM" id="MobiDB-lite"/>
    </source>
</evidence>
<gene>
    <name evidence="9" type="ORF">ESB00_15380</name>
</gene>
<accession>A0A4Q1C4B2</accession>
<dbReference type="GO" id="GO:0016491">
    <property type="term" value="F:oxidoreductase activity"/>
    <property type="evidence" value="ECO:0007669"/>
    <property type="project" value="TreeGrafter"/>
</dbReference>
<reference evidence="9 10" key="1">
    <citation type="submission" date="2019-01" db="EMBL/GenBank/DDBJ databases">
        <title>Lacunisphaera sp. strain TWA-58.</title>
        <authorList>
            <person name="Chen W.-M."/>
        </authorList>
    </citation>
    <scope>NUCLEOTIDE SEQUENCE [LARGE SCALE GENOMIC DNA]</scope>
    <source>
        <strain evidence="9 10">TWA-58</strain>
    </source>
</reference>
<feature type="transmembrane region" description="Helical" evidence="7">
    <location>
        <begin position="69"/>
        <end position="90"/>
    </location>
</feature>